<feature type="transmembrane region" description="Helical" evidence="11">
    <location>
        <begin position="79"/>
        <end position="103"/>
    </location>
</feature>
<dbReference type="eggNOG" id="KOG0054">
    <property type="taxonomic scope" value="Eukaryota"/>
</dbReference>
<feature type="domain" description="ABC transmembrane type-1" evidence="13">
    <location>
        <begin position="860"/>
        <end position="1140"/>
    </location>
</feature>
<keyword evidence="9 11" id="KW-0472">Membrane</keyword>
<dbReference type="CDD" id="cd03244">
    <property type="entry name" value="ABCC_MRP_domain2"/>
    <property type="match status" value="1"/>
</dbReference>
<evidence type="ECO:0000259" key="13">
    <source>
        <dbReference type="PROSITE" id="PS50929"/>
    </source>
</evidence>
<dbReference type="GO" id="GO:0005524">
    <property type="term" value="F:ATP binding"/>
    <property type="evidence" value="ECO:0007669"/>
    <property type="project" value="UniProtKB-KW"/>
</dbReference>
<dbReference type="InParanoid" id="D8LSW4"/>
<feature type="transmembrane region" description="Helical" evidence="11">
    <location>
        <begin position="41"/>
        <end position="67"/>
    </location>
</feature>
<dbReference type="SUPFAM" id="SSF90123">
    <property type="entry name" value="ABC transporter transmembrane region"/>
    <property type="match status" value="2"/>
</dbReference>
<dbReference type="Gene3D" id="1.20.1560.10">
    <property type="entry name" value="ABC transporter type 1, transmembrane domain"/>
    <property type="match status" value="2"/>
</dbReference>
<gene>
    <name evidence="14" type="ORF">Esi_0077_0055</name>
</gene>
<dbReference type="OrthoDB" id="6500128at2759"/>
<feature type="transmembrane region" description="Helical" evidence="11">
    <location>
        <begin position="1086"/>
        <end position="1105"/>
    </location>
</feature>
<dbReference type="InterPro" id="IPR027417">
    <property type="entry name" value="P-loop_NTPase"/>
</dbReference>
<dbReference type="InterPro" id="IPR003593">
    <property type="entry name" value="AAA+_ATPase"/>
</dbReference>
<reference evidence="14 15" key="1">
    <citation type="journal article" date="2010" name="Nature">
        <title>The Ectocarpus genome and the independent evolution of multicellularity in brown algae.</title>
        <authorList>
            <person name="Cock J.M."/>
            <person name="Sterck L."/>
            <person name="Rouze P."/>
            <person name="Scornet D."/>
            <person name="Allen A.E."/>
            <person name="Amoutzias G."/>
            <person name="Anthouard V."/>
            <person name="Artiguenave F."/>
            <person name="Aury J.M."/>
            <person name="Badger J.H."/>
            <person name="Beszteri B."/>
            <person name="Billiau K."/>
            <person name="Bonnet E."/>
            <person name="Bothwell J.H."/>
            <person name="Bowler C."/>
            <person name="Boyen C."/>
            <person name="Brownlee C."/>
            <person name="Carrano C.J."/>
            <person name="Charrier B."/>
            <person name="Cho G.Y."/>
            <person name="Coelho S.M."/>
            <person name="Collen J."/>
            <person name="Corre E."/>
            <person name="Da Silva C."/>
            <person name="Delage L."/>
            <person name="Delaroque N."/>
            <person name="Dittami S.M."/>
            <person name="Doulbeau S."/>
            <person name="Elias M."/>
            <person name="Farnham G."/>
            <person name="Gachon C.M."/>
            <person name="Gschloessl B."/>
            <person name="Heesch S."/>
            <person name="Jabbari K."/>
            <person name="Jubin C."/>
            <person name="Kawai H."/>
            <person name="Kimura K."/>
            <person name="Kloareg B."/>
            <person name="Kupper F.C."/>
            <person name="Lang D."/>
            <person name="Le Bail A."/>
            <person name="Leblanc C."/>
            <person name="Lerouge P."/>
            <person name="Lohr M."/>
            <person name="Lopez P.J."/>
            <person name="Martens C."/>
            <person name="Maumus F."/>
            <person name="Michel G."/>
            <person name="Miranda-Saavedra D."/>
            <person name="Morales J."/>
            <person name="Moreau H."/>
            <person name="Motomura T."/>
            <person name="Nagasato C."/>
            <person name="Napoli C.A."/>
            <person name="Nelson D.R."/>
            <person name="Nyvall-Collen P."/>
            <person name="Peters A.F."/>
            <person name="Pommier C."/>
            <person name="Potin P."/>
            <person name="Poulain J."/>
            <person name="Quesneville H."/>
            <person name="Read B."/>
            <person name="Rensing S.A."/>
            <person name="Ritter A."/>
            <person name="Rousvoal S."/>
            <person name="Samanta M."/>
            <person name="Samson G."/>
            <person name="Schroeder D.C."/>
            <person name="Segurens B."/>
            <person name="Strittmatter M."/>
            <person name="Tonon T."/>
            <person name="Tregear J.W."/>
            <person name="Valentin K."/>
            <person name="von Dassow P."/>
            <person name="Yamagishi T."/>
            <person name="Van de Peer Y."/>
            <person name="Wincker P."/>
        </authorList>
    </citation>
    <scope>NUCLEOTIDE SEQUENCE [LARGE SCALE GENOMIC DNA]</scope>
    <source>
        <strain evidence="15">Ec32 / CCAP1310/4</strain>
    </source>
</reference>
<feature type="compositionally biased region" description="Low complexity" evidence="10">
    <location>
        <begin position="700"/>
        <end position="715"/>
    </location>
</feature>
<evidence type="ECO:0000256" key="4">
    <source>
        <dbReference type="ARBA" id="ARBA00022692"/>
    </source>
</evidence>
<feature type="transmembrane region" description="Helical" evidence="11">
    <location>
        <begin position="997"/>
        <end position="1015"/>
    </location>
</feature>
<dbReference type="PROSITE" id="PS50929">
    <property type="entry name" value="ABC_TM1F"/>
    <property type="match status" value="2"/>
</dbReference>
<protein>
    <submittedName>
        <fullName evidence="14">Multidrug resistance-associated protein-like protein</fullName>
    </submittedName>
</protein>
<keyword evidence="8 11" id="KW-1133">Transmembrane helix</keyword>
<evidence type="ECO:0000313" key="15">
    <source>
        <dbReference type="Proteomes" id="UP000002630"/>
    </source>
</evidence>
<dbReference type="FunCoup" id="D8LSW4">
    <property type="interactions" value="4"/>
</dbReference>
<dbReference type="STRING" id="2880.D8LSW4"/>
<evidence type="ECO:0000256" key="9">
    <source>
        <dbReference type="ARBA" id="ARBA00023136"/>
    </source>
</evidence>
<dbReference type="InterPro" id="IPR036640">
    <property type="entry name" value="ABC1_TM_sf"/>
</dbReference>
<feature type="region of interest" description="Disordered" evidence="10">
    <location>
        <begin position="429"/>
        <end position="454"/>
    </location>
</feature>
<dbReference type="PANTHER" id="PTHR24223:SF456">
    <property type="entry name" value="MULTIDRUG RESISTANCE-ASSOCIATED PROTEIN LETHAL(2)03659"/>
    <property type="match status" value="1"/>
</dbReference>
<dbReference type="CDD" id="cd03250">
    <property type="entry name" value="ABCC_MRP_domain1"/>
    <property type="match status" value="1"/>
</dbReference>
<dbReference type="Proteomes" id="UP000002630">
    <property type="component" value="Unassembled WGS sequence"/>
</dbReference>
<proteinExistence type="inferred from homology"/>
<evidence type="ECO:0000259" key="12">
    <source>
        <dbReference type="PROSITE" id="PS50893"/>
    </source>
</evidence>
<dbReference type="Gene3D" id="3.40.50.300">
    <property type="entry name" value="P-loop containing nucleotide triphosphate hydrolases"/>
    <property type="match status" value="2"/>
</dbReference>
<dbReference type="PROSITE" id="PS50893">
    <property type="entry name" value="ABC_TRANSPORTER_2"/>
    <property type="match status" value="2"/>
</dbReference>
<feature type="transmembrane region" description="Helical" evidence="11">
    <location>
        <begin position="897"/>
        <end position="923"/>
    </location>
</feature>
<feature type="transmembrane region" description="Helical" evidence="11">
    <location>
        <begin position="156"/>
        <end position="175"/>
    </location>
</feature>
<evidence type="ECO:0000313" key="14">
    <source>
        <dbReference type="EMBL" id="CBN77891.1"/>
    </source>
</evidence>
<feature type="transmembrane region" description="Helical" evidence="11">
    <location>
        <begin position="1111"/>
        <end position="1132"/>
    </location>
</feature>
<feature type="domain" description="ABC transporter" evidence="12">
    <location>
        <begin position="446"/>
        <end position="674"/>
    </location>
</feature>
<keyword evidence="3" id="KW-0813">Transport</keyword>
<dbReference type="GO" id="GO:0140359">
    <property type="term" value="F:ABC-type transporter activity"/>
    <property type="evidence" value="ECO:0007669"/>
    <property type="project" value="InterPro"/>
</dbReference>
<keyword evidence="4 11" id="KW-0812">Transmembrane</keyword>
<dbReference type="InterPro" id="IPR003439">
    <property type="entry name" value="ABC_transporter-like_ATP-bd"/>
</dbReference>
<keyword evidence="5" id="KW-0677">Repeat</keyword>
<dbReference type="InterPro" id="IPR050173">
    <property type="entry name" value="ABC_transporter_C-like"/>
</dbReference>
<feature type="transmembrane region" description="Helical" evidence="11">
    <location>
        <begin position="859"/>
        <end position="881"/>
    </location>
</feature>
<dbReference type="FunFam" id="3.40.50.300:FF:000163">
    <property type="entry name" value="Multidrug resistance-associated protein member 4"/>
    <property type="match status" value="1"/>
</dbReference>
<dbReference type="CDD" id="cd18580">
    <property type="entry name" value="ABC_6TM_ABCC_D2"/>
    <property type="match status" value="1"/>
</dbReference>
<dbReference type="SMART" id="SM00382">
    <property type="entry name" value="AAA"/>
    <property type="match status" value="2"/>
</dbReference>
<name>D8LSW4_ECTSI</name>
<evidence type="ECO:0000256" key="11">
    <source>
        <dbReference type="SAM" id="Phobius"/>
    </source>
</evidence>
<evidence type="ECO:0000256" key="6">
    <source>
        <dbReference type="ARBA" id="ARBA00022741"/>
    </source>
</evidence>
<dbReference type="SUPFAM" id="SSF52540">
    <property type="entry name" value="P-loop containing nucleoside triphosphate hydrolases"/>
    <property type="match status" value="2"/>
</dbReference>
<dbReference type="InterPro" id="IPR017871">
    <property type="entry name" value="ABC_transporter-like_CS"/>
</dbReference>
<feature type="compositionally biased region" description="Low complexity" evidence="10">
    <location>
        <begin position="723"/>
        <end position="743"/>
    </location>
</feature>
<dbReference type="FunFam" id="1.20.1560.10:FF:000010">
    <property type="entry name" value="Multidrug resistance-associated ABC transporter"/>
    <property type="match status" value="1"/>
</dbReference>
<feature type="domain" description="ABC transporter" evidence="12">
    <location>
        <begin position="1178"/>
        <end position="1414"/>
    </location>
</feature>
<feature type="transmembrane region" description="Helical" evidence="11">
    <location>
        <begin position="181"/>
        <end position="199"/>
    </location>
</feature>
<keyword evidence="15" id="KW-1185">Reference proteome</keyword>
<evidence type="ECO:0000256" key="10">
    <source>
        <dbReference type="SAM" id="MobiDB-lite"/>
    </source>
</evidence>
<dbReference type="InterPro" id="IPR011527">
    <property type="entry name" value="ABC1_TM_dom"/>
</dbReference>
<accession>D8LSW4</accession>
<evidence type="ECO:0000256" key="7">
    <source>
        <dbReference type="ARBA" id="ARBA00022840"/>
    </source>
</evidence>
<comment type="similarity">
    <text evidence="2">Belongs to the ABC transporter superfamily. ABCC family. Conjugate transporter (TC 3.A.1.208) subfamily.</text>
</comment>
<evidence type="ECO:0000256" key="3">
    <source>
        <dbReference type="ARBA" id="ARBA00022448"/>
    </source>
</evidence>
<feature type="transmembrane region" description="Helical" evidence="11">
    <location>
        <begin position="299"/>
        <end position="318"/>
    </location>
</feature>
<organism evidence="14 15">
    <name type="scientific">Ectocarpus siliculosus</name>
    <name type="common">Brown alga</name>
    <name type="synonym">Conferva siliculosa</name>
    <dbReference type="NCBI Taxonomy" id="2880"/>
    <lineage>
        <taxon>Eukaryota</taxon>
        <taxon>Sar</taxon>
        <taxon>Stramenopiles</taxon>
        <taxon>Ochrophyta</taxon>
        <taxon>PX clade</taxon>
        <taxon>Phaeophyceae</taxon>
        <taxon>Ectocarpales</taxon>
        <taxon>Ectocarpaceae</taxon>
        <taxon>Ectocarpus</taxon>
    </lineage>
</organism>
<feature type="compositionally biased region" description="Basic and acidic residues" evidence="10">
    <location>
        <begin position="783"/>
        <end position="809"/>
    </location>
</feature>
<sequence length="1461" mass="158237">MLRRNWEWERARMGEDSEHSRGRRKGTTLLRALVATFKWRLALSGVLMIGDSICRVIQALALGWLIGYFDDETSASWEGWTYASVVVLGGLLIGFFLHHFNFVGYMLGMQLRISTTTILYDKILRLRLSLLGQISTGHLVNLTTTDVEAFQKGGTFVNYLWGAPLQSLVILYFGLDQVGVSFLAGFAALALIVPMQGAFSRRFSQVRQRVTVLTDERVNLTNQAVAGARLMKINAWEPALEKEIRRVRAEEIRVLLKATLLRAINEAMFFVQPAVISCLVFATYHLLGNVLAPRQVFTTLALLNITQFTLGKFLYLAVQTSIESWVSIKRIETILLMEEKTAEAGAASAPSAAAAVVVAGEAREGPSMAGCVRGAHEPVGGGVSDGGNGADEWPGLVSLKGASFRWTSGREEDKHAKVFRGLIEGKKKRKAAQDKRISHGADAAPVEEDNEAETNAGGLTLDAIDLRIEPGQLVGVIGPVGSSKSSLLMAMLREITPERTSGGAGTAAVHGGAGHGHGEEPWIQSGTIRENILFGRAMDQKRYDAVIRDCALERDLSLLPSGDQTGIGDKGVNLSGGQKARVGLARMAYAHADTYLMDDPLSAVDPAVGRELFSKVVCGRLKGSTRVLVTHQVHYFRDPEVDQIIVMHHGKIVGKGSYEALEASGSFAALERPTSPTKATRGEANVDHGSSAVNHTAAGGVSRPTRVRSTSSTGSAYRKTPPQATAPAQSSSTSSRSVSSAAAGGRGGAPCEGGAAARDGCSTSFETAARKAGGGDNASIELHRDQQQQEKKDGWGVGCNREDDFRGDANGDSNEGGLVTKGDRGAPPELVVSEDQESGRLKRSTYWEYIREAAGVWQVVLIFLSMAGGQVLVMGVTVWLARWSRQSEEEQDRSRNVIVLALLSAAAVVVALSRAVLAFFSLVKASHRLHNRMLKRVVRAPVLFFDSNPVGRILNRFTKDMHFMDDLLPMTLYDCITCSFMVMGNTLIIFFVNPWVVLSLLPAMWYFVHLMGFYLKTSREAKRLEAVTRSPVYSQLSETLDGLVTIRAFGKQHRFLGQFTERVNLNTRAYFAWVYTARWLGFRMDMVVIIVLTASCFFSVAVNEYSSSVDAGLLGAALVYVLQLGGLFQWAVRQAAEVENQMVSVERVLSYCRVPQEASLESEPGYQPSDGWPAKGNIEVRDLSMRYREDLPPVLKGLTLSIKGGSRVGVVGRTGAGKSSLIAALFRLVEYDRDRGGIEIDGVDISKVGLHDLRPKMSVVPQTPFLFSGSMRLNLDPFAKQSDAQMWASLEAVQMKTYVQSLAGGLDAPVAEGGGNLSVGQRQLLCLARAVLQRSQILVMDEATANIDQHTDSLIQDVVRTSFKGKTVIMVAHRLNTVIDCDQVVVLSEGSVVEAGHPHVLLRDPPASCGSVAAARETTASAAADATLSSMVDETGVSSAKHLRRLAQEAWNASNGKGGGV</sequence>
<feature type="region of interest" description="Disordered" evidence="10">
    <location>
        <begin position="783"/>
        <end position="836"/>
    </location>
</feature>
<keyword evidence="7" id="KW-0067">ATP-binding</keyword>
<dbReference type="PANTHER" id="PTHR24223">
    <property type="entry name" value="ATP-BINDING CASSETTE SUB-FAMILY C"/>
    <property type="match status" value="1"/>
</dbReference>
<feature type="region of interest" description="Disordered" evidence="10">
    <location>
        <begin position="499"/>
        <end position="522"/>
    </location>
</feature>
<dbReference type="GO" id="GO:0016887">
    <property type="term" value="F:ATP hydrolysis activity"/>
    <property type="evidence" value="ECO:0007669"/>
    <property type="project" value="InterPro"/>
</dbReference>
<dbReference type="Pfam" id="PF00664">
    <property type="entry name" value="ABC_membrane"/>
    <property type="match status" value="2"/>
</dbReference>
<evidence type="ECO:0000256" key="2">
    <source>
        <dbReference type="ARBA" id="ARBA00009726"/>
    </source>
</evidence>
<feature type="region of interest" description="Disordered" evidence="10">
    <location>
        <begin position="669"/>
        <end position="759"/>
    </location>
</feature>
<evidence type="ECO:0000256" key="5">
    <source>
        <dbReference type="ARBA" id="ARBA00022737"/>
    </source>
</evidence>
<dbReference type="FunFam" id="3.40.50.300:FF:000973">
    <property type="entry name" value="Multidrug resistance-associated protein 4"/>
    <property type="match status" value="1"/>
</dbReference>
<feature type="transmembrane region" description="Helical" evidence="11">
    <location>
        <begin position="267"/>
        <end position="287"/>
    </location>
</feature>
<dbReference type="Pfam" id="PF00005">
    <property type="entry name" value="ABC_tran"/>
    <property type="match status" value="2"/>
</dbReference>
<dbReference type="PROSITE" id="PS00211">
    <property type="entry name" value="ABC_TRANSPORTER_1"/>
    <property type="match status" value="2"/>
</dbReference>
<dbReference type="EMBL" id="FN649760">
    <property type="protein sequence ID" value="CBN77891.1"/>
    <property type="molecule type" value="Genomic_DNA"/>
</dbReference>
<keyword evidence="6" id="KW-0547">Nucleotide-binding</keyword>
<evidence type="ECO:0000256" key="8">
    <source>
        <dbReference type="ARBA" id="ARBA00022989"/>
    </source>
</evidence>
<dbReference type="InterPro" id="IPR044746">
    <property type="entry name" value="ABCC_6TM_D1"/>
</dbReference>
<dbReference type="GO" id="GO:0016020">
    <property type="term" value="C:membrane"/>
    <property type="evidence" value="ECO:0007669"/>
    <property type="project" value="UniProtKB-SubCell"/>
</dbReference>
<feature type="domain" description="ABC transmembrane type-1" evidence="13">
    <location>
        <begin position="42"/>
        <end position="319"/>
    </location>
</feature>
<comment type="subcellular location">
    <subcellularLocation>
        <location evidence="1">Membrane</location>
        <topology evidence="1">Multi-pass membrane protein</topology>
    </subcellularLocation>
</comment>
<dbReference type="CDD" id="cd18579">
    <property type="entry name" value="ABC_6TM_ABCC_D1"/>
    <property type="match status" value="1"/>
</dbReference>
<dbReference type="InterPro" id="IPR044726">
    <property type="entry name" value="ABCC_6TM_D2"/>
</dbReference>
<evidence type="ECO:0000256" key="1">
    <source>
        <dbReference type="ARBA" id="ARBA00004141"/>
    </source>
</evidence>